<dbReference type="PANTHER" id="PTHR32154">
    <property type="entry name" value="PYRUVATE-FLAVODOXIN OXIDOREDUCTASE-RELATED"/>
    <property type="match status" value="1"/>
</dbReference>
<sequence length="389" mass="41454">MNMAGQLLSANHAAALAAALAGRANRAARGFCSGVYPITPSTECMELLCNQEIEKGEVVRVESEHSAMAVCIGAAASGARTFSTSSSNGLALMAENVVAAALLRLPVVMVAANRTLGPPWNIWADHGDTLLLRDSGWVQLYCADNQEVLDSVLCAYRLAEDRRVLLPVLVCQEGFVLSHTMTETDVPSQERVDRFLPPLELPGRLGATPRVMGGIDAPHTTEVHRAQHHEAMGRVFEVYREVQAAFERELGRRPADPVVAYRAEDAEALIVSMGTIASTVVRAVDEARARGERLGAVRVRMFRPFPADALARLFRGKRRIAVIDRNLSLGFGGVLWGEARGQAEPGAIVQGYVIGIGGGDVRPAHVAAIAADLAARTAAGAPVLLEAGT</sequence>
<dbReference type="InterPro" id="IPR002880">
    <property type="entry name" value="Pyrv_Fd/Flavodoxin_OxRdtase_N"/>
</dbReference>
<dbReference type="SUPFAM" id="SSF52518">
    <property type="entry name" value="Thiamin diphosphate-binding fold (THDP-binding)"/>
    <property type="match status" value="1"/>
</dbReference>
<keyword evidence="5" id="KW-1185">Reference proteome</keyword>
<keyword evidence="1" id="KW-0560">Oxidoreductase</keyword>
<dbReference type="Gene3D" id="3.40.50.920">
    <property type="match status" value="1"/>
</dbReference>
<evidence type="ECO:0000313" key="5">
    <source>
        <dbReference type="Proteomes" id="UP000503640"/>
    </source>
</evidence>
<reference evidence="5" key="1">
    <citation type="journal article" date="2020" name="Appl. Environ. Microbiol.">
        <title>Diazotrophic Anaeromyxobacter Isolates from Soils.</title>
        <authorList>
            <person name="Masuda Y."/>
            <person name="Yamanaka H."/>
            <person name="Xu Z.X."/>
            <person name="Shiratori Y."/>
            <person name="Aono T."/>
            <person name="Amachi S."/>
            <person name="Senoo K."/>
            <person name="Itoh H."/>
        </authorList>
    </citation>
    <scope>NUCLEOTIDE SEQUENCE [LARGE SCALE GENOMIC DNA]</scope>
    <source>
        <strain evidence="5">R267</strain>
    </source>
</reference>
<name>A0A7I9VJF8_9BACT</name>
<dbReference type="CDD" id="cd07034">
    <property type="entry name" value="TPP_PYR_PFOR_IOR-alpha_like"/>
    <property type="match status" value="1"/>
</dbReference>
<feature type="domain" description="Pyruvate:ferredoxin oxidoreductase core" evidence="3">
    <location>
        <begin position="266"/>
        <end position="366"/>
    </location>
</feature>
<dbReference type="InterPro" id="IPR050722">
    <property type="entry name" value="Pyruvate:ferred/Flavod_OxRd"/>
</dbReference>
<dbReference type="Proteomes" id="UP000503640">
    <property type="component" value="Unassembled WGS sequence"/>
</dbReference>
<dbReference type="GO" id="GO:0006979">
    <property type="term" value="P:response to oxidative stress"/>
    <property type="evidence" value="ECO:0007669"/>
    <property type="project" value="TreeGrafter"/>
</dbReference>
<dbReference type="Pfam" id="PF01855">
    <property type="entry name" value="POR_N"/>
    <property type="match status" value="1"/>
</dbReference>
<evidence type="ECO:0000256" key="1">
    <source>
        <dbReference type="ARBA" id="ARBA00023002"/>
    </source>
</evidence>
<accession>A0A7I9VJF8</accession>
<dbReference type="Pfam" id="PF17147">
    <property type="entry name" value="PFOR_II"/>
    <property type="match status" value="1"/>
</dbReference>
<dbReference type="InterPro" id="IPR033412">
    <property type="entry name" value="PFOR_II"/>
</dbReference>
<organism evidence="4 5">
    <name type="scientific">Anaeromyxobacter diazotrophicus</name>
    <dbReference type="NCBI Taxonomy" id="2590199"/>
    <lineage>
        <taxon>Bacteria</taxon>
        <taxon>Pseudomonadati</taxon>
        <taxon>Myxococcota</taxon>
        <taxon>Myxococcia</taxon>
        <taxon>Myxococcales</taxon>
        <taxon>Cystobacterineae</taxon>
        <taxon>Anaeromyxobacteraceae</taxon>
        <taxon>Anaeromyxobacter</taxon>
    </lineage>
</organism>
<evidence type="ECO:0000313" key="4">
    <source>
        <dbReference type="EMBL" id="GEJ56541.1"/>
    </source>
</evidence>
<evidence type="ECO:0000259" key="2">
    <source>
        <dbReference type="Pfam" id="PF01855"/>
    </source>
</evidence>
<dbReference type="InterPro" id="IPR029061">
    <property type="entry name" value="THDP-binding"/>
</dbReference>
<keyword evidence="4" id="KW-0670">Pyruvate</keyword>
<dbReference type="AlphaFoldDB" id="A0A7I9VJF8"/>
<proteinExistence type="predicted"/>
<dbReference type="EMBL" id="BJTG01000003">
    <property type="protein sequence ID" value="GEJ56541.1"/>
    <property type="molecule type" value="Genomic_DNA"/>
</dbReference>
<gene>
    <name evidence="4" type="primary">porA</name>
    <name evidence="4" type="ORF">AMYX_12820</name>
</gene>
<dbReference type="Gene3D" id="3.40.50.970">
    <property type="match status" value="1"/>
</dbReference>
<dbReference type="SUPFAM" id="SSF52922">
    <property type="entry name" value="TK C-terminal domain-like"/>
    <property type="match status" value="1"/>
</dbReference>
<dbReference type="PANTHER" id="PTHR32154:SF0">
    <property type="entry name" value="PYRUVATE-FLAVODOXIN OXIDOREDUCTASE-RELATED"/>
    <property type="match status" value="1"/>
</dbReference>
<dbReference type="GO" id="GO:0016491">
    <property type="term" value="F:oxidoreductase activity"/>
    <property type="evidence" value="ECO:0007669"/>
    <property type="project" value="UniProtKB-KW"/>
</dbReference>
<comment type="caution">
    <text evidence="4">The sequence shown here is derived from an EMBL/GenBank/DDBJ whole genome shotgun (WGS) entry which is preliminary data.</text>
</comment>
<protein>
    <submittedName>
        <fullName evidence="4">Pyruvate ferredoxin oxidoreductase</fullName>
    </submittedName>
</protein>
<evidence type="ECO:0000259" key="3">
    <source>
        <dbReference type="Pfam" id="PF17147"/>
    </source>
</evidence>
<dbReference type="InterPro" id="IPR009014">
    <property type="entry name" value="Transketo_C/PFOR_II"/>
</dbReference>
<feature type="domain" description="Pyruvate flavodoxin/ferredoxin oxidoreductase pyrimidine binding" evidence="2">
    <location>
        <begin position="34"/>
        <end position="242"/>
    </location>
</feature>